<sequence length="521" mass="58881">SYFKKEPSNSQDIQNNAAFDTCPICHTSLNEGLIVEAELHINSCLDSVTSTDGKDINTKAADQPNLIKSWATLFSTATHTIRGIWSSPKDDKAPGLLETESSWWFGEQKKGCQVPYYKRLAGTTMVVDAFSFGDIPGCEGYFLSHFHADHYTGLDRNWTHGPIYCSEVTARLVKRKLGVTEDFIYALPLDEPCLLPGMDQLFVTLIDANHCPGAVIFLVTVGKLRYLHTGDFRACPKICLHPLLKEPIDIVYLDTTYLDPKYSFPSQDSCIQSACQLAKRHSTRYSDPLLEEGKSIISASNACQQEHRLLIVVGTYSLGKERIFIEIAKALNSKIFVTEQKRHMLDCFHDSELNAMLTDEQKEAQVHVIPIGHLVPNNLEAYLSSLEPHFSQMIALKPTGWTFQASSDPKTKSQQEKRSLETIIKARPPDLVATSLKPFYDTSRLKMYDIPYSEHSSFRELAMFIASLDIRRIVPTVNVHSEENLSRMSKLFEEWNRDKKKLIKANGGSIKIVDYPSINYW</sequence>
<evidence type="ECO:0000256" key="2">
    <source>
        <dbReference type="ARBA" id="ARBA00010304"/>
    </source>
</evidence>
<gene>
    <name evidence="7" type="ORF">CU098_004587</name>
</gene>
<comment type="caution">
    <text evidence="7">The sequence shown here is derived from an EMBL/GenBank/DDBJ whole genome shotgun (WGS) entry which is preliminary data.</text>
</comment>
<evidence type="ECO:0000256" key="4">
    <source>
        <dbReference type="ARBA" id="ARBA00023204"/>
    </source>
</evidence>
<dbReference type="Gene3D" id="3.60.15.10">
    <property type="entry name" value="Ribonuclease Z/Hydroxyacylglutathione hydrolase-like"/>
    <property type="match status" value="1"/>
</dbReference>
<dbReference type="Gene3D" id="3.40.50.12650">
    <property type="match status" value="1"/>
</dbReference>
<keyword evidence="8" id="KW-1185">Reference proteome</keyword>
<evidence type="ECO:0000259" key="6">
    <source>
        <dbReference type="Pfam" id="PF07522"/>
    </source>
</evidence>
<feature type="non-terminal residue" evidence="7">
    <location>
        <position position="1"/>
    </location>
</feature>
<reference evidence="7 8" key="1">
    <citation type="journal article" date="2018" name="G3 (Bethesda)">
        <title>Phylogenetic and Phylogenomic Definition of Rhizopus Species.</title>
        <authorList>
            <person name="Gryganskyi A.P."/>
            <person name="Golan J."/>
            <person name="Dolatabadi S."/>
            <person name="Mondo S."/>
            <person name="Robb S."/>
            <person name="Idnurm A."/>
            <person name="Muszewska A."/>
            <person name="Steczkiewicz K."/>
            <person name="Masonjones S."/>
            <person name="Liao H.L."/>
            <person name="Gajdeczka M.T."/>
            <person name="Anike F."/>
            <person name="Vuek A."/>
            <person name="Anishchenko I.M."/>
            <person name="Voigt K."/>
            <person name="de Hoog G.S."/>
            <person name="Smith M.E."/>
            <person name="Heitman J."/>
            <person name="Vilgalys R."/>
            <person name="Stajich J.E."/>
        </authorList>
    </citation>
    <scope>NUCLEOTIDE SEQUENCE [LARGE SCALE GENOMIC DNA]</scope>
    <source>
        <strain evidence="7 8">LSU 92-RS-03</strain>
    </source>
</reference>
<evidence type="ECO:0000313" key="7">
    <source>
        <dbReference type="EMBL" id="RCH89664.1"/>
    </source>
</evidence>
<name>A0A367JI98_RHIST</name>
<keyword evidence="3" id="KW-0227">DNA damage</keyword>
<protein>
    <recommendedName>
        <fullName evidence="6">DNA repair metallo-beta-lactamase domain-containing protein</fullName>
    </recommendedName>
</protein>
<dbReference type="PANTHER" id="PTHR23240">
    <property type="entry name" value="DNA CROSS-LINK REPAIR PROTEIN PSO2/SNM1-RELATED"/>
    <property type="match status" value="1"/>
</dbReference>
<comment type="subcellular location">
    <subcellularLocation>
        <location evidence="1">Nucleus</location>
    </subcellularLocation>
</comment>
<dbReference type="GO" id="GO:0005634">
    <property type="term" value="C:nucleus"/>
    <property type="evidence" value="ECO:0007669"/>
    <property type="project" value="UniProtKB-SubCell"/>
</dbReference>
<dbReference type="GO" id="GO:0003684">
    <property type="term" value="F:damaged DNA binding"/>
    <property type="evidence" value="ECO:0007669"/>
    <property type="project" value="TreeGrafter"/>
</dbReference>
<dbReference type="AlphaFoldDB" id="A0A367JI98"/>
<dbReference type="InterPro" id="IPR036866">
    <property type="entry name" value="RibonucZ/Hydroxyglut_hydro"/>
</dbReference>
<dbReference type="OrthoDB" id="262529at2759"/>
<dbReference type="GO" id="GO:0035312">
    <property type="term" value="F:5'-3' DNA exonuclease activity"/>
    <property type="evidence" value="ECO:0007669"/>
    <property type="project" value="TreeGrafter"/>
</dbReference>
<dbReference type="STRING" id="4846.A0A367JI98"/>
<evidence type="ECO:0000256" key="3">
    <source>
        <dbReference type="ARBA" id="ARBA00022763"/>
    </source>
</evidence>
<dbReference type="GO" id="GO:0036297">
    <property type="term" value="P:interstrand cross-link repair"/>
    <property type="evidence" value="ECO:0007669"/>
    <property type="project" value="TreeGrafter"/>
</dbReference>
<organism evidence="7 8">
    <name type="scientific">Rhizopus stolonifer</name>
    <name type="common">Rhizopus nigricans</name>
    <dbReference type="NCBI Taxonomy" id="4846"/>
    <lineage>
        <taxon>Eukaryota</taxon>
        <taxon>Fungi</taxon>
        <taxon>Fungi incertae sedis</taxon>
        <taxon>Mucoromycota</taxon>
        <taxon>Mucoromycotina</taxon>
        <taxon>Mucoromycetes</taxon>
        <taxon>Mucorales</taxon>
        <taxon>Mucorineae</taxon>
        <taxon>Rhizopodaceae</taxon>
        <taxon>Rhizopus</taxon>
    </lineage>
</organism>
<dbReference type="EMBL" id="PJQM01003293">
    <property type="protein sequence ID" value="RCH89664.1"/>
    <property type="molecule type" value="Genomic_DNA"/>
</dbReference>
<dbReference type="CDD" id="cd16273">
    <property type="entry name" value="SNM1A-1C-like_MBL-fold"/>
    <property type="match status" value="1"/>
</dbReference>
<keyword evidence="5" id="KW-0539">Nucleus</keyword>
<feature type="domain" description="DNA repair metallo-beta-lactamase" evidence="6">
    <location>
        <begin position="352"/>
        <end position="480"/>
    </location>
</feature>
<accession>A0A367JI98</accession>
<proteinExistence type="inferred from homology"/>
<keyword evidence="4" id="KW-0234">DNA repair</keyword>
<dbReference type="Proteomes" id="UP000253551">
    <property type="component" value="Unassembled WGS sequence"/>
</dbReference>
<dbReference type="InterPro" id="IPR011084">
    <property type="entry name" value="DRMBL"/>
</dbReference>
<evidence type="ECO:0000256" key="5">
    <source>
        <dbReference type="ARBA" id="ARBA00023242"/>
    </source>
</evidence>
<comment type="similarity">
    <text evidence="2">Belongs to the DNA repair metallo-beta-lactamase (DRMBL) family.</text>
</comment>
<dbReference type="PANTHER" id="PTHR23240:SF6">
    <property type="entry name" value="DNA CROSS-LINK REPAIR 1A PROTEIN"/>
    <property type="match status" value="1"/>
</dbReference>
<dbReference type="SUPFAM" id="SSF56281">
    <property type="entry name" value="Metallo-hydrolase/oxidoreductase"/>
    <property type="match status" value="1"/>
</dbReference>
<evidence type="ECO:0000313" key="8">
    <source>
        <dbReference type="Proteomes" id="UP000253551"/>
    </source>
</evidence>
<dbReference type="FunFam" id="3.40.50.12650:FF:000001">
    <property type="entry name" value="DNA cross-link repair 1A"/>
    <property type="match status" value="1"/>
</dbReference>
<dbReference type="GO" id="GO:0006303">
    <property type="term" value="P:double-strand break repair via nonhomologous end joining"/>
    <property type="evidence" value="ECO:0007669"/>
    <property type="project" value="TreeGrafter"/>
</dbReference>
<dbReference type="Pfam" id="PF07522">
    <property type="entry name" value="DRMBL"/>
    <property type="match status" value="1"/>
</dbReference>
<evidence type="ECO:0000256" key="1">
    <source>
        <dbReference type="ARBA" id="ARBA00004123"/>
    </source>
</evidence>